<dbReference type="RefSeq" id="WP_406787683.1">
    <property type="nucleotide sequence ID" value="NZ_JBJIAA010000008.1"/>
</dbReference>
<feature type="repeat" description="TPR" evidence="1">
    <location>
        <begin position="49"/>
        <end position="82"/>
    </location>
</feature>
<dbReference type="InterPro" id="IPR019734">
    <property type="entry name" value="TPR_rpt"/>
</dbReference>
<evidence type="ECO:0000256" key="1">
    <source>
        <dbReference type="PROSITE-ProRule" id="PRU00339"/>
    </source>
</evidence>
<reference evidence="3 4" key="1">
    <citation type="submission" date="2024-11" db="EMBL/GenBank/DDBJ databases">
        <authorList>
            <person name="Heng Y.C."/>
            <person name="Lim A.C.H."/>
            <person name="Lee J.K.Y."/>
            <person name="Kittelmann S."/>
        </authorList>
    </citation>
    <scope>NUCLEOTIDE SEQUENCE [LARGE SCALE GENOMIC DNA]</scope>
    <source>
        <strain evidence="3 4">WILCCON 0114</strain>
    </source>
</reference>
<feature type="compositionally biased region" description="Low complexity" evidence="2">
    <location>
        <begin position="157"/>
        <end position="172"/>
    </location>
</feature>
<evidence type="ECO:0000313" key="3">
    <source>
        <dbReference type="EMBL" id="MFL0251027.1"/>
    </source>
</evidence>
<gene>
    <name evidence="3" type="ORF">ACJDT4_11390</name>
</gene>
<accession>A0ABW8TFI8</accession>
<keyword evidence="4" id="KW-1185">Reference proteome</keyword>
<dbReference type="Proteomes" id="UP001623592">
    <property type="component" value="Unassembled WGS sequence"/>
</dbReference>
<dbReference type="Gene3D" id="1.25.40.10">
    <property type="entry name" value="Tetratricopeptide repeat domain"/>
    <property type="match status" value="1"/>
</dbReference>
<evidence type="ECO:0000256" key="2">
    <source>
        <dbReference type="SAM" id="MobiDB-lite"/>
    </source>
</evidence>
<dbReference type="SMART" id="SM00028">
    <property type="entry name" value="TPR"/>
    <property type="match status" value="1"/>
</dbReference>
<evidence type="ECO:0000313" key="4">
    <source>
        <dbReference type="Proteomes" id="UP001623592"/>
    </source>
</evidence>
<dbReference type="PROSITE" id="PS50005">
    <property type="entry name" value="TPR"/>
    <property type="match status" value="1"/>
</dbReference>
<proteinExistence type="predicted"/>
<dbReference type="PROSITE" id="PS51257">
    <property type="entry name" value="PROKAR_LIPOPROTEIN"/>
    <property type="match status" value="1"/>
</dbReference>
<name>A0ABW8TFI8_9CLOT</name>
<organism evidence="3 4">
    <name type="scientific">Clostridium neuense</name>
    <dbReference type="NCBI Taxonomy" id="1728934"/>
    <lineage>
        <taxon>Bacteria</taxon>
        <taxon>Bacillati</taxon>
        <taxon>Bacillota</taxon>
        <taxon>Clostridia</taxon>
        <taxon>Eubacteriales</taxon>
        <taxon>Clostridiaceae</taxon>
        <taxon>Clostridium</taxon>
    </lineage>
</organism>
<feature type="region of interest" description="Disordered" evidence="2">
    <location>
        <begin position="135"/>
        <end position="179"/>
    </location>
</feature>
<dbReference type="SUPFAM" id="SSF48452">
    <property type="entry name" value="TPR-like"/>
    <property type="match status" value="1"/>
</dbReference>
<dbReference type="EMBL" id="JBJIAA010000008">
    <property type="protein sequence ID" value="MFL0251027.1"/>
    <property type="molecule type" value="Genomic_DNA"/>
</dbReference>
<dbReference type="InterPro" id="IPR011990">
    <property type="entry name" value="TPR-like_helical_dom_sf"/>
</dbReference>
<comment type="caution">
    <text evidence="3">The sequence shown here is derived from an EMBL/GenBank/DDBJ whole genome shotgun (WGS) entry which is preliminary data.</text>
</comment>
<feature type="compositionally biased region" description="Polar residues" evidence="2">
    <location>
        <begin position="135"/>
        <end position="150"/>
    </location>
</feature>
<dbReference type="Pfam" id="PF14559">
    <property type="entry name" value="TPR_19"/>
    <property type="match status" value="1"/>
</dbReference>
<protein>
    <submittedName>
        <fullName evidence="3">Tetratricopeptide repeat protein</fullName>
    </submittedName>
</protein>
<keyword evidence="1" id="KW-0802">TPR repeat</keyword>
<sequence length="304" mass="34411">MKRDRINRSLILLIVLVLSISISGCGHKDKETVVTSDMKKVAQKGENQVKKSIELGNKLLDNGDYDGAKKSYDKAIELDKKNKETYLTIEEKYLSKGRNQEAYDVIQEAVSNNVDTDNMKKLLSQLKEKLEVNNKAQDNENAQGSPNYKNNEAGKHSSNQSKSQNQDSGNSQEQNDTVESKKIFASVKSVYENNGKRYASIMEGQFYTYPQAEKEAEKDGLAHDEVREYYIRKISGIEDLEISDNAKFNVGKYILDPSSSGISNEAVSYSQFKFIENSQKDSGYYWLYLNSNNVVIRAEAQFIP</sequence>